<keyword evidence="4" id="KW-0496">Mitochondrion</keyword>
<dbReference type="RefSeq" id="YP_010252066.1">
    <property type="nucleotide sequence ID" value="NC_060383.1"/>
</dbReference>
<geneLocation type="mitochondrion" evidence="4"/>
<dbReference type="InterPro" id="IPR022803">
    <property type="entry name" value="Ribosomal_uL5_dom_sf"/>
</dbReference>
<dbReference type="Gene3D" id="3.30.1440.10">
    <property type="match status" value="1"/>
</dbReference>
<evidence type="ECO:0000256" key="2">
    <source>
        <dbReference type="ARBA" id="ARBA00022980"/>
    </source>
</evidence>
<protein>
    <submittedName>
        <fullName evidence="4">Ribosomal protein L5</fullName>
    </submittedName>
</protein>
<dbReference type="PIRSF" id="PIRSF002161">
    <property type="entry name" value="Ribosomal_L5"/>
    <property type="match status" value="1"/>
</dbReference>
<dbReference type="AlphaFoldDB" id="A0A8B0SDN7"/>
<dbReference type="GO" id="GO:0005840">
    <property type="term" value="C:ribosome"/>
    <property type="evidence" value="ECO:0007669"/>
    <property type="project" value="UniProtKB-KW"/>
</dbReference>
<dbReference type="GO" id="GO:0003735">
    <property type="term" value="F:structural constituent of ribosome"/>
    <property type="evidence" value="ECO:0007669"/>
    <property type="project" value="InterPro"/>
</dbReference>
<proteinExistence type="inferred from homology"/>
<accession>A0A8B0SDN7</accession>
<dbReference type="GO" id="GO:1990904">
    <property type="term" value="C:ribonucleoprotein complex"/>
    <property type="evidence" value="ECO:0007669"/>
    <property type="project" value="UniProtKB-KW"/>
</dbReference>
<name>A0A8B0SDN7_9STRA</name>
<dbReference type="InterPro" id="IPR002132">
    <property type="entry name" value="Ribosomal_uL5"/>
</dbReference>
<evidence type="ECO:0000313" key="4">
    <source>
        <dbReference type="EMBL" id="QTX08909.1"/>
    </source>
</evidence>
<sequence length="175" mass="20817">MFFLKTYFDRVIKYDLVNTFFYQNLLEIPKLEKIILNFGYQKSNFKYLVSGLLALEFISLKRSKITKSKHLNVFLKIKKGNPVGCKIVLKKSTMYFFYLKLITSVFSKSQTSSLQWNLKLVRSISFRLKTPLLFTELENQFQFFKDIPQLDITLLTNSRSRKELVFLLNSIKFYL</sequence>
<dbReference type="SUPFAM" id="SSF55282">
    <property type="entry name" value="RL5-like"/>
    <property type="match status" value="1"/>
</dbReference>
<evidence type="ECO:0000256" key="1">
    <source>
        <dbReference type="ARBA" id="ARBA00008553"/>
    </source>
</evidence>
<organism evidence="4">
    <name type="scientific">Thalassiosira rotula</name>
    <dbReference type="NCBI Taxonomy" id="49265"/>
    <lineage>
        <taxon>Eukaryota</taxon>
        <taxon>Sar</taxon>
        <taxon>Stramenopiles</taxon>
        <taxon>Ochrophyta</taxon>
        <taxon>Bacillariophyta</taxon>
        <taxon>Coscinodiscophyceae</taxon>
        <taxon>Thalassiosirophycidae</taxon>
        <taxon>Thalassiosirales</taxon>
        <taxon>Thalassiosiraceae</taxon>
        <taxon>Thalassiosira</taxon>
    </lineage>
</organism>
<comment type="similarity">
    <text evidence="1">Belongs to the universal ribosomal protein uL5 family.</text>
</comment>
<keyword evidence="2 4" id="KW-0689">Ribosomal protein</keyword>
<evidence type="ECO:0000256" key="3">
    <source>
        <dbReference type="ARBA" id="ARBA00023274"/>
    </source>
</evidence>
<dbReference type="EMBL" id="MW013552">
    <property type="protein sequence ID" value="QTX08909.1"/>
    <property type="molecule type" value="Genomic_DNA"/>
</dbReference>
<gene>
    <name evidence="4" type="primary">rpl5</name>
</gene>
<keyword evidence="3" id="KW-0687">Ribonucleoprotein</keyword>
<dbReference type="GO" id="GO:0006412">
    <property type="term" value="P:translation"/>
    <property type="evidence" value="ECO:0007669"/>
    <property type="project" value="InterPro"/>
</dbReference>
<reference evidence="4" key="1">
    <citation type="submission" date="2020-09" db="EMBL/GenBank/DDBJ databases">
        <authorList>
            <person name="Liu K."/>
            <person name="Chen N."/>
        </authorList>
    </citation>
    <scope>NUCLEOTIDE SEQUENCE</scope>
    <source>
        <strain evidence="4">CNS00050</strain>
    </source>
</reference>
<dbReference type="GeneID" id="70637938"/>